<keyword evidence="3" id="KW-1185">Reference proteome</keyword>
<dbReference type="EMBL" id="JAIBOA010000010">
    <property type="protein sequence ID" value="MBW8484164.1"/>
    <property type="molecule type" value="Genomic_DNA"/>
</dbReference>
<accession>A0ABS7FWX0</accession>
<evidence type="ECO:0000313" key="3">
    <source>
        <dbReference type="Proteomes" id="UP000774570"/>
    </source>
</evidence>
<dbReference type="Proteomes" id="UP000774570">
    <property type="component" value="Unassembled WGS sequence"/>
</dbReference>
<comment type="caution">
    <text evidence="2">The sequence shown here is derived from an EMBL/GenBank/DDBJ whole genome shotgun (WGS) entry which is preliminary data.</text>
</comment>
<protein>
    <submittedName>
        <fullName evidence="2">DUF4253 domain-containing protein</fullName>
    </submittedName>
</protein>
<dbReference type="RefSeq" id="WP_220167394.1">
    <property type="nucleotide sequence ID" value="NZ_JAIBOA010000010.1"/>
</dbReference>
<evidence type="ECO:0000259" key="1">
    <source>
        <dbReference type="Pfam" id="PF14062"/>
    </source>
</evidence>
<sequence>MELPQGRFLPGPGPRPWVSDLPVEDPAAVWAWHHARRGETGLWPLLHGWEVFGGAPPGPARTGLDDDLAQAWARHRAWFAEIKDDDAALAGTDLEPPFDDWPGLAPPSRRSADPDEAACAAVRDLPSGAGPVHLVLAPAERSADVLGTAGWTAPTDTGRLDALLRSWEERFGTRVLAAVGARLWLSVAWPPAAIGPARRIALEHFLTGTDLMRRSTPFEEYAASLVGGRLWEFRWD</sequence>
<gene>
    <name evidence="2" type="ORF">K1Y72_17400</name>
</gene>
<reference evidence="2 3" key="1">
    <citation type="submission" date="2021-07" db="EMBL/GenBank/DDBJ databases">
        <title>Actinomadura sp. PM05-2 isolated from lichen.</title>
        <authorList>
            <person name="Somphong A."/>
            <person name="Phongsopitanun W."/>
            <person name="Tanasupawat S."/>
            <person name="Peongsungnone V."/>
        </authorList>
    </citation>
    <scope>NUCLEOTIDE SEQUENCE [LARGE SCALE GENOMIC DNA]</scope>
    <source>
        <strain evidence="2 3">PM05-2</strain>
    </source>
</reference>
<evidence type="ECO:0000313" key="2">
    <source>
        <dbReference type="EMBL" id="MBW8484164.1"/>
    </source>
</evidence>
<proteinExistence type="predicted"/>
<dbReference type="Pfam" id="PF14062">
    <property type="entry name" value="DUF4253"/>
    <property type="match status" value="1"/>
</dbReference>
<dbReference type="InterPro" id="IPR025349">
    <property type="entry name" value="DUF4253"/>
</dbReference>
<feature type="domain" description="DUF4253" evidence="1">
    <location>
        <begin position="134"/>
        <end position="236"/>
    </location>
</feature>
<name>A0ABS7FWX0_9ACTN</name>
<organism evidence="2 3">
    <name type="scientific">Actinomadura parmotrematis</name>
    <dbReference type="NCBI Taxonomy" id="2864039"/>
    <lineage>
        <taxon>Bacteria</taxon>
        <taxon>Bacillati</taxon>
        <taxon>Actinomycetota</taxon>
        <taxon>Actinomycetes</taxon>
        <taxon>Streptosporangiales</taxon>
        <taxon>Thermomonosporaceae</taxon>
        <taxon>Actinomadura</taxon>
    </lineage>
</organism>